<evidence type="ECO:0000313" key="2">
    <source>
        <dbReference type="EMBL" id="PGH04324.1"/>
    </source>
</evidence>
<reference evidence="2 3" key="1">
    <citation type="submission" date="2017-10" db="EMBL/GenBank/DDBJ databases">
        <title>Comparative genomics in systemic dimorphic fungi from Ajellomycetaceae.</title>
        <authorList>
            <person name="Munoz J.F."/>
            <person name="Mcewen J.G."/>
            <person name="Clay O.K."/>
            <person name="Cuomo C.A."/>
        </authorList>
    </citation>
    <scope>NUCLEOTIDE SEQUENCE [LARGE SCALE GENOMIC DNA]</scope>
    <source>
        <strain evidence="2 3">UAMH5409</strain>
    </source>
</reference>
<feature type="region of interest" description="Disordered" evidence="1">
    <location>
        <begin position="233"/>
        <end position="261"/>
    </location>
</feature>
<dbReference type="Proteomes" id="UP000223968">
    <property type="component" value="Unassembled WGS sequence"/>
</dbReference>
<evidence type="ECO:0000313" key="3">
    <source>
        <dbReference type="Proteomes" id="UP000223968"/>
    </source>
</evidence>
<dbReference type="OrthoDB" id="4188400at2759"/>
<dbReference type="STRING" id="1447875.A0A2B7WY90"/>
<feature type="region of interest" description="Disordered" evidence="1">
    <location>
        <begin position="45"/>
        <end position="65"/>
    </location>
</feature>
<feature type="region of interest" description="Disordered" evidence="1">
    <location>
        <begin position="459"/>
        <end position="534"/>
    </location>
</feature>
<feature type="compositionally biased region" description="Low complexity" evidence="1">
    <location>
        <begin position="252"/>
        <end position="261"/>
    </location>
</feature>
<protein>
    <submittedName>
        <fullName evidence="2">Uncharacterized protein</fullName>
    </submittedName>
</protein>
<gene>
    <name evidence="2" type="ORF">AJ79_07104</name>
</gene>
<accession>A0A2B7WY90</accession>
<sequence>MGFKAFLSMLRGATSSSHHSANLPDDLPNPSHTTTAFRTCQRGLNKPSTRNTGALTSPQGTQQSKHGAIYAQETFIVENDHDPVSKKQEQKPSVKEAQHPEILEDVSKIPSPSFRASARDWERLGQLFQKVMPKLDRVSEERFEARCQRFELKDKREQLLDTGAELIQTLNGLFAEASPNLMKPLVDLFERYKQEQDAYLSLEDDFREFENHLILKEYQLEKIQEKLNKAFHRTENPSEGDISTHTDDLDDTSSSSGASAALSEDKTLHPLVAQYLSLLGEHSLVGEELFNMRSKYRALMAEKTARRDFESILDDESEAFLRDFKSLEKGLLDERDRIDESAHRTKQECKYQGLLLPDGNGDNSSSLEDLLLEPATEMRNNPYLEPKIEEQSRVFTEPNSVLSHEPLNIVEYINKWLLHQLRLSPFQMNRFRTATGFDMEQVDEQKFREWWFNDETATQHMTPPRSIGNNEYLKPPSVASSGPEFTLDEPLNGGSRSSFNQNTEPQSYFQTPKYLQRDSGKTSVPDHLPDVHID</sequence>
<comment type="caution">
    <text evidence="2">The sequence shown here is derived from an EMBL/GenBank/DDBJ whole genome shotgun (WGS) entry which is preliminary data.</text>
</comment>
<feature type="compositionally biased region" description="Polar residues" evidence="1">
    <location>
        <begin position="46"/>
        <end position="65"/>
    </location>
</feature>
<keyword evidence="3" id="KW-1185">Reference proteome</keyword>
<proteinExistence type="predicted"/>
<feature type="region of interest" description="Disordered" evidence="1">
    <location>
        <begin position="15"/>
        <end position="34"/>
    </location>
</feature>
<dbReference type="EMBL" id="PDNB01000137">
    <property type="protein sequence ID" value="PGH04324.1"/>
    <property type="molecule type" value="Genomic_DNA"/>
</dbReference>
<evidence type="ECO:0000256" key="1">
    <source>
        <dbReference type="SAM" id="MobiDB-lite"/>
    </source>
</evidence>
<name>A0A2B7WY90_9EURO</name>
<feature type="region of interest" description="Disordered" evidence="1">
    <location>
        <begin position="80"/>
        <end position="99"/>
    </location>
</feature>
<dbReference type="AlphaFoldDB" id="A0A2B7WY90"/>
<feature type="compositionally biased region" description="Polar residues" evidence="1">
    <location>
        <begin position="494"/>
        <end position="510"/>
    </location>
</feature>
<feature type="compositionally biased region" description="Basic and acidic residues" evidence="1">
    <location>
        <begin position="233"/>
        <end position="247"/>
    </location>
</feature>
<organism evidence="2 3">
    <name type="scientific">Helicocarpus griseus UAMH5409</name>
    <dbReference type="NCBI Taxonomy" id="1447875"/>
    <lineage>
        <taxon>Eukaryota</taxon>
        <taxon>Fungi</taxon>
        <taxon>Dikarya</taxon>
        <taxon>Ascomycota</taxon>
        <taxon>Pezizomycotina</taxon>
        <taxon>Eurotiomycetes</taxon>
        <taxon>Eurotiomycetidae</taxon>
        <taxon>Onygenales</taxon>
        <taxon>Ajellomycetaceae</taxon>
        <taxon>Helicocarpus</taxon>
    </lineage>
</organism>